<protein>
    <recommendedName>
        <fullName evidence="2">BON domain-containing protein</fullName>
    </recommendedName>
</protein>
<sequence>MESSLQSSNLAVDDRESSLESYQEVEEAEHHIHMPGPSLWPVLLSVAILVAVAGILFIPDAPWLTIAAVPFIIWGIMGWVLEDPMAAPYEEGAEPREIISLPAHEVLDQARAAAERVVTLGSTAFSIHPIKVEIENETPEGVVLALYGKIELEVQRERLEDEVSRVPGVAGVRNFIVAEDTILNQAYSRIENLRSQGKLDGATNISVLVENYILHLYGDVPKTSMKYALEREVVGIPGVRVVVNHIGLNKDIPGNLGKTRNA</sequence>
<dbReference type="Gene3D" id="1.10.287.70">
    <property type="match status" value="1"/>
</dbReference>
<dbReference type="AlphaFoldDB" id="A0A402AG83"/>
<comment type="caution">
    <text evidence="3">The sequence shown here is derived from an EMBL/GenBank/DDBJ whole genome shotgun (WGS) entry which is preliminary data.</text>
</comment>
<reference evidence="4" key="1">
    <citation type="submission" date="2018-12" db="EMBL/GenBank/DDBJ databases">
        <title>Tengunoibacter tsumagoiensis gen. nov., sp. nov., Dictyobacter kobayashii sp. nov., D. alpinus sp. nov., and D. joshuensis sp. nov. and description of Dictyobacteraceae fam. nov. within the order Ktedonobacterales isolated from Tengu-no-mugimeshi.</title>
        <authorList>
            <person name="Wang C.M."/>
            <person name="Zheng Y."/>
            <person name="Sakai Y."/>
            <person name="Toyoda A."/>
            <person name="Minakuchi Y."/>
            <person name="Abe K."/>
            <person name="Yokota A."/>
            <person name="Yabe S."/>
        </authorList>
    </citation>
    <scope>NUCLEOTIDE SEQUENCE [LARGE SCALE GENOMIC DNA]</scope>
    <source>
        <strain evidence="4">Uno11</strain>
    </source>
</reference>
<keyword evidence="4" id="KW-1185">Reference proteome</keyword>
<dbReference type="Gene3D" id="3.30.1340.30">
    <property type="match status" value="1"/>
</dbReference>
<dbReference type="Pfam" id="PF04972">
    <property type="entry name" value="BON"/>
    <property type="match status" value="1"/>
</dbReference>
<organism evidence="3 4">
    <name type="scientific">Dictyobacter kobayashii</name>
    <dbReference type="NCBI Taxonomy" id="2014872"/>
    <lineage>
        <taxon>Bacteria</taxon>
        <taxon>Bacillati</taxon>
        <taxon>Chloroflexota</taxon>
        <taxon>Ktedonobacteria</taxon>
        <taxon>Ktedonobacterales</taxon>
        <taxon>Dictyobacteraceae</taxon>
        <taxon>Dictyobacter</taxon>
    </lineage>
</organism>
<feature type="domain" description="BON" evidence="2">
    <location>
        <begin position="199"/>
        <end position="246"/>
    </location>
</feature>
<dbReference type="OrthoDB" id="147634at2"/>
<proteinExistence type="predicted"/>
<keyword evidence="1" id="KW-0472">Membrane</keyword>
<dbReference type="EMBL" id="BIFS01000001">
    <property type="protein sequence ID" value="GCE18099.1"/>
    <property type="molecule type" value="Genomic_DNA"/>
</dbReference>
<dbReference type="Proteomes" id="UP000287188">
    <property type="component" value="Unassembled WGS sequence"/>
</dbReference>
<accession>A0A402AG83</accession>
<gene>
    <name evidence="3" type="ORF">KDK_18990</name>
</gene>
<keyword evidence="1" id="KW-1133">Transmembrane helix</keyword>
<keyword evidence="1" id="KW-0812">Transmembrane</keyword>
<evidence type="ECO:0000256" key="1">
    <source>
        <dbReference type="SAM" id="Phobius"/>
    </source>
</evidence>
<feature type="transmembrane region" description="Helical" evidence="1">
    <location>
        <begin position="39"/>
        <end position="57"/>
    </location>
</feature>
<evidence type="ECO:0000259" key="2">
    <source>
        <dbReference type="Pfam" id="PF04972"/>
    </source>
</evidence>
<evidence type="ECO:0000313" key="4">
    <source>
        <dbReference type="Proteomes" id="UP000287188"/>
    </source>
</evidence>
<feature type="transmembrane region" description="Helical" evidence="1">
    <location>
        <begin position="63"/>
        <end position="81"/>
    </location>
</feature>
<dbReference type="InterPro" id="IPR007055">
    <property type="entry name" value="BON_dom"/>
</dbReference>
<evidence type="ECO:0000313" key="3">
    <source>
        <dbReference type="EMBL" id="GCE18099.1"/>
    </source>
</evidence>
<name>A0A402AG83_9CHLR</name>
<dbReference type="RefSeq" id="WP_126549690.1">
    <property type="nucleotide sequence ID" value="NZ_BIFS01000001.1"/>
</dbReference>